<dbReference type="EMBL" id="JAAAHW010007951">
    <property type="protein sequence ID" value="KAF9945644.1"/>
    <property type="molecule type" value="Genomic_DNA"/>
</dbReference>
<feature type="compositionally biased region" description="Low complexity" evidence="1">
    <location>
        <begin position="10"/>
        <end position="21"/>
    </location>
</feature>
<reference evidence="3" key="1">
    <citation type="journal article" date="2020" name="Fungal Divers.">
        <title>Resolving the Mortierellaceae phylogeny through synthesis of multi-gene phylogenetics and phylogenomics.</title>
        <authorList>
            <person name="Vandepol N."/>
            <person name="Liber J."/>
            <person name="Desiro A."/>
            <person name="Na H."/>
            <person name="Kennedy M."/>
            <person name="Barry K."/>
            <person name="Grigoriev I.V."/>
            <person name="Miller A.N."/>
            <person name="O'Donnell K."/>
            <person name="Stajich J.E."/>
            <person name="Bonito G."/>
        </authorList>
    </citation>
    <scope>NUCLEOTIDE SEQUENCE</scope>
    <source>
        <strain evidence="3">MES-2147</strain>
    </source>
</reference>
<feature type="transmembrane region" description="Helical" evidence="2">
    <location>
        <begin position="147"/>
        <end position="168"/>
    </location>
</feature>
<dbReference type="Proteomes" id="UP000749646">
    <property type="component" value="Unassembled WGS sequence"/>
</dbReference>
<accession>A0A9P6ISF4</accession>
<keyword evidence="2" id="KW-0812">Transmembrane</keyword>
<evidence type="ECO:0000256" key="1">
    <source>
        <dbReference type="SAM" id="MobiDB-lite"/>
    </source>
</evidence>
<evidence type="ECO:0000313" key="3">
    <source>
        <dbReference type="EMBL" id="KAF9945644.1"/>
    </source>
</evidence>
<feature type="transmembrane region" description="Helical" evidence="2">
    <location>
        <begin position="180"/>
        <end position="199"/>
    </location>
</feature>
<dbReference type="GO" id="GO:0005783">
    <property type="term" value="C:endoplasmic reticulum"/>
    <property type="evidence" value="ECO:0007669"/>
    <property type="project" value="TreeGrafter"/>
</dbReference>
<proteinExistence type="predicted"/>
<keyword evidence="4" id="KW-1185">Reference proteome</keyword>
<dbReference type="AlphaFoldDB" id="A0A9P6ISF4"/>
<dbReference type="PANTHER" id="PTHR31794:SF2">
    <property type="entry name" value="AUXIN EFFLUX TRANSPORTER FAMILY PROTEIN (EUROFUNG)"/>
    <property type="match status" value="1"/>
</dbReference>
<sequence length="517" mass="57959">VIHFAPSFTKSLPSSSKAAAKAKGKQVLSSRYVPTELGIYTSNQDDLSSEEERNSGSLSAQEAYGQGNASARSSSATLLHFKDPSDSSFNGGHPSLGGRPNPGNIRHGSTSSSSDDDDDDEMLPLLNARHYNDVSHYRTQWITPLPFILFSRMVLVPVICLPAVLFHPKGFSPTLTSDPMFTLSLVLVMAAPTAINLIQQCSIKGFFEQEMAMVLFWSYCVLGIPCILGWSLIGLWAAHQSRGLSVLRTKCVVRYVVPLWSRSVEISWSPVVPEIALGDRVPIPVHDLDEGRLMLHVTSIHQLSRIWAFGKAYFDGISDPQTISPRGFFEALSIPSTSRETAEEEWRDIMEQLVTSRIDVLTRVGKRLQKEWVLTRTTLDSFWSEKAVQEERETSRLSALRFGQSMQSNVHKCRLNQHLTWRNGSVDLLVKFEQFVEEQQRQEKRFSLSKDRIADLTDDGEFTRYLSDKEVELALADVPEIKLDNSDDSLFAGVFGSQQETFASMHSTLRGLDHRDD</sequence>
<feature type="non-terminal residue" evidence="3">
    <location>
        <position position="1"/>
    </location>
</feature>
<organism evidence="3 4">
    <name type="scientific">Modicella reniformis</name>
    <dbReference type="NCBI Taxonomy" id="1440133"/>
    <lineage>
        <taxon>Eukaryota</taxon>
        <taxon>Fungi</taxon>
        <taxon>Fungi incertae sedis</taxon>
        <taxon>Mucoromycota</taxon>
        <taxon>Mortierellomycotina</taxon>
        <taxon>Mortierellomycetes</taxon>
        <taxon>Mortierellales</taxon>
        <taxon>Mortierellaceae</taxon>
        <taxon>Modicella</taxon>
    </lineage>
</organism>
<protein>
    <submittedName>
        <fullName evidence="3">Uncharacterized protein</fullName>
    </submittedName>
</protein>
<name>A0A9P6ISF4_9FUNG</name>
<dbReference type="OrthoDB" id="191139at2759"/>
<feature type="transmembrane region" description="Helical" evidence="2">
    <location>
        <begin position="211"/>
        <end position="238"/>
    </location>
</feature>
<evidence type="ECO:0000313" key="4">
    <source>
        <dbReference type="Proteomes" id="UP000749646"/>
    </source>
</evidence>
<feature type="region of interest" description="Disordered" evidence="1">
    <location>
        <begin position="89"/>
        <end position="121"/>
    </location>
</feature>
<comment type="caution">
    <text evidence="3">The sequence shown here is derived from an EMBL/GenBank/DDBJ whole genome shotgun (WGS) entry which is preliminary data.</text>
</comment>
<feature type="non-terminal residue" evidence="3">
    <location>
        <position position="517"/>
    </location>
</feature>
<keyword evidence="2" id="KW-1133">Transmembrane helix</keyword>
<keyword evidence="2" id="KW-0472">Membrane</keyword>
<evidence type="ECO:0000256" key="2">
    <source>
        <dbReference type="SAM" id="Phobius"/>
    </source>
</evidence>
<dbReference type="PANTHER" id="PTHR31794">
    <property type="entry name" value="AUXIN EFFLUX TRANSPORTER FAMILY PROTEIN (EUROFUNG)"/>
    <property type="match status" value="1"/>
</dbReference>
<feature type="region of interest" description="Disordered" evidence="1">
    <location>
        <begin position="1"/>
        <end position="69"/>
    </location>
</feature>
<gene>
    <name evidence="3" type="ORF">BGZ65_010526</name>
</gene>